<proteinExistence type="predicted"/>
<sequence>MDAVTKLSMTLSKPRQSTDSKLQEICLCIQRLIPQADRISLWSLSDAKDNIVCHLMIDSAGQTTSNTVLEKRDFSEYFDAILKHQVVNAPDARKHPSTACFNEGYFIPNDIFSLFDYIIHHDFEPVGIICCESTRQVAQWREDQIKSLKRIANISSLFFAQNFQQLRK</sequence>
<dbReference type="Pfam" id="PF01590">
    <property type="entry name" value="GAF"/>
    <property type="match status" value="1"/>
</dbReference>
<organism evidence="2 3">
    <name type="scientific">Thalassotalea eurytherma</name>
    <dbReference type="NCBI Taxonomy" id="1144278"/>
    <lineage>
        <taxon>Bacteria</taxon>
        <taxon>Pseudomonadati</taxon>
        <taxon>Pseudomonadota</taxon>
        <taxon>Gammaproteobacteria</taxon>
        <taxon>Alteromonadales</taxon>
        <taxon>Colwelliaceae</taxon>
        <taxon>Thalassotalea</taxon>
    </lineage>
</organism>
<dbReference type="RefSeq" id="WP_284206260.1">
    <property type="nucleotide sequence ID" value="NZ_BSSU01000002.1"/>
</dbReference>
<dbReference type="InterPro" id="IPR003018">
    <property type="entry name" value="GAF"/>
</dbReference>
<dbReference type="EMBL" id="BSSU01000002">
    <property type="protein sequence ID" value="GLX80937.1"/>
    <property type="molecule type" value="Genomic_DNA"/>
</dbReference>
<protein>
    <recommendedName>
        <fullName evidence="1">GAF domain-containing protein</fullName>
    </recommendedName>
</protein>
<gene>
    <name evidence="2" type="ORF">theurythT_03890</name>
</gene>
<comment type="caution">
    <text evidence="2">The sequence shown here is derived from an EMBL/GenBank/DDBJ whole genome shotgun (WGS) entry which is preliminary data.</text>
</comment>
<dbReference type="Gene3D" id="3.30.450.40">
    <property type="match status" value="1"/>
</dbReference>
<evidence type="ECO:0000313" key="3">
    <source>
        <dbReference type="Proteomes" id="UP001157133"/>
    </source>
</evidence>
<evidence type="ECO:0000259" key="1">
    <source>
        <dbReference type="Pfam" id="PF01590"/>
    </source>
</evidence>
<feature type="domain" description="GAF" evidence="1">
    <location>
        <begin position="35"/>
        <end position="153"/>
    </location>
</feature>
<dbReference type="Proteomes" id="UP001157133">
    <property type="component" value="Unassembled WGS sequence"/>
</dbReference>
<name>A0ABQ6GYJ0_9GAMM</name>
<accession>A0ABQ6GYJ0</accession>
<dbReference type="InterPro" id="IPR029016">
    <property type="entry name" value="GAF-like_dom_sf"/>
</dbReference>
<dbReference type="SUPFAM" id="SSF55781">
    <property type="entry name" value="GAF domain-like"/>
    <property type="match status" value="1"/>
</dbReference>
<reference evidence="2 3" key="1">
    <citation type="submission" date="2023-03" db="EMBL/GenBank/DDBJ databases">
        <title>Draft genome sequence of Thalassotalea eurytherma JCM 18482T.</title>
        <authorList>
            <person name="Sawabe T."/>
        </authorList>
    </citation>
    <scope>NUCLEOTIDE SEQUENCE [LARGE SCALE GENOMIC DNA]</scope>
    <source>
        <strain evidence="2 3">JCM 18482</strain>
    </source>
</reference>
<evidence type="ECO:0000313" key="2">
    <source>
        <dbReference type="EMBL" id="GLX80937.1"/>
    </source>
</evidence>
<keyword evidence="3" id="KW-1185">Reference proteome</keyword>